<keyword evidence="3" id="KW-1185">Reference proteome</keyword>
<proteinExistence type="predicted"/>
<keyword evidence="1" id="KW-0732">Signal</keyword>
<accession>A0A4P9W8K5</accession>
<dbReference type="Proteomes" id="UP000269721">
    <property type="component" value="Unassembled WGS sequence"/>
</dbReference>
<evidence type="ECO:0000313" key="3">
    <source>
        <dbReference type="Proteomes" id="UP000269721"/>
    </source>
</evidence>
<dbReference type="AlphaFoldDB" id="A0A4P9W8K5"/>
<gene>
    <name evidence="2" type="ORF">BDK51DRAFT_51260</name>
</gene>
<feature type="signal peptide" evidence="1">
    <location>
        <begin position="1"/>
        <end position="24"/>
    </location>
</feature>
<feature type="chain" id="PRO_5020892146" evidence="1">
    <location>
        <begin position="25"/>
        <end position="160"/>
    </location>
</feature>
<evidence type="ECO:0000256" key="1">
    <source>
        <dbReference type="SAM" id="SignalP"/>
    </source>
</evidence>
<sequence length="160" mass="17400">MLPTIVLLATLAAAAVYVAAPTYGYDSYKSFPTSKNPVSLRLRFPLPTPGPTETNPCNRFADNPFYGGSARHIFEADSNRCLLLSKLPSSNTGREARMGWQRQAVGLRGRALVHCPGCKYHTLKMLPAENDEGSRVSMAMAKEDVGLDAGYCKADNTASW</sequence>
<organism evidence="2 3">
    <name type="scientific">Blyttiomyces helicus</name>
    <dbReference type="NCBI Taxonomy" id="388810"/>
    <lineage>
        <taxon>Eukaryota</taxon>
        <taxon>Fungi</taxon>
        <taxon>Fungi incertae sedis</taxon>
        <taxon>Chytridiomycota</taxon>
        <taxon>Chytridiomycota incertae sedis</taxon>
        <taxon>Chytridiomycetes</taxon>
        <taxon>Chytridiomycetes incertae sedis</taxon>
        <taxon>Blyttiomyces</taxon>
    </lineage>
</organism>
<dbReference type="EMBL" id="KZ997655">
    <property type="protein sequence ID" value="RKO87130.1"/>
    <property type="molecule type" value="Genomic_DNA"/>
</dbReference>
<evidence type="ECO:0000313" key="2">
    <source>
        <dbReference type="EMBL" id="RKO87130.1"/>
    </source>
</evidence>
<protein>
    <submittedName>
        <fullName evidence="2">Uncharacterized protein</fullName>
    </submittedName>
</protein>
<reference evidence="3" key="1">
    <citation type="journal article" date="2018" name="Nat. Microbiol.">
        <title>Leveraging single-cell genomics to expand the fungal tree of life.</title>
        <authorList>
            <person name="Ahrendt S.R."/>
            <person name="Quandt C.A."/>
            <person name="Ciobanu D."/>
            <person name="Clum A."/>
            <person name="Salamov A."/>
            <person name="Andreopoulos B."/>
            <person name="Cheng J.F."/>
            <person name="Woyke T."/>
            <person name="Pelin A."/>
            <person name="Henrissat B."/>
            <person name="Reynolds N.K."/>
            <person name="Benny G.L."/>
            <person name="Smith M.E."/>
            <person name="James T.Y."/>
            <person name="Grigoriev I.V."/>
        </authorList>
    </citation>
    <scope>NUCLEOTIDE SEQUENCE [LARGE SCALE GENOMIC DNA]</scope>
</reference>
<name>A0A4P9W8K5_9FUNG</name>